<dbReference type="Pfam" id="PF00186">
    <property type="entry name" value="DHFR_1"/>
    <property type="match status" value="1"/>
</dbReference>
<dbReference type="EMBL" id="WKNE01000008">
    <property type="protein sequence ID" value="MRZ55460.1"/>
    <property type="molecule type" value="Genomic_DNA"/>
</dbReference>
<evidence type="ECO:0000313" key="25">
    <source>
        <dbReference type="EMBL" id="WET64211.1"/>
    </source>
</evidence>
<dbReference type="Proteomes" id="UP000471216">
    <property type="component" value="Unassembled WGS sequence"/>
</dbReference>
<dbReference type="SUPFAM" id="SSF53597">
    <property type="entry name" value="Dihydrofolate reductase-like"/>
    <property type="match status" value="1"/>
</dbReference>
<dbReference type="Proteomes" id="UP001221009">
    <property type="component" value="Chromosome"/>
</dbReference>
<dbReference type="CDD" id="cd00209">
    <property type="entry name" value="DHFR"/>
    <property type="match status" value="1"/>
</dbReference>
<evidence type="ECO:0000256" key="7">
    <source>
        <dbReference type="ARBA" id="ARBA00025067"/>
    </source>
</evidence>
<evidence type="ECO:0000313" key="17">
    <source>
        <dbReference type="EMBL" id="MRY92514.1"/>
    </source>
</evidence>
<dbReference type="EMBL" id="WKMW01000004">
    <property type="protein sequence ID" value="MRY83719.1"/>
    <property type="molecule type" value="Genomic_DNA"/>
</dbReference>
<keyword evidence="22" id="KW-0808">Transferase</keyword>
<reference evidence="22" key="3">
    <citation type="journal article" date="2018" name="BMC Genomics">
        <title>Whole genome sequencing and function prediction of 133 gut anaerobes isolated from chicken caecum in pure cultures.</title>
        <authorList>
            <person name="Medvecky M."/>
            <person name="Cejkova D."/>
            <person name="Polansky O."/>
            <person name="Karasova D."/>
            <person name="Kubasova T."/>
            <person name="Cizek A."/>
            <person name="Rychlik I."/>
        </authorList>
    </citation>
    <scope>NUCLEOTIDE SEQUENCE</scope>
    <source>
        <strain evidence="22">An199</strain>
    </source>
</reference>
<dbReference type="PANTHER" id="PTHR48069">
    <property type="entry name" value="DIHYDROFOLATE REDUCTASE"/>
    <property type="match status" value="1"/>
</dbReference>
<dbReference type="Proteomes" id="UP000095332">
    <property type="component" value="Unassembled WGS sequence"/>
</dbReference>
<reference evidence="29" key="2">
    <citation type="submission" date="2017-04" db="EMBL/GenBank/DDBJ databases">
        <title>Function of individual gut microbiota members based on whole genome sequencing of pure cultures obtained from chicken caecum.</title>
        <authorList>
            <person name="Medvecky M."/>
            <person name="Cejkova D."/>
            <person name="Polansky O."/>
            <person name="Karasova D."/>
            <person name="Kubasova T."/>
            <person name="Cizek A."/>
            <person name="Rychlik I."/>
        </authorList>
    </citation>
    <scope>NUCLEOTIDE SEQUENCE [LARGE SCALE GENOMIC DNA]</scope>
    <source>
        <strain evidence="29">An199</strain>
    </source>
</reference>
<evidence type="ECO:0000313" key="37">
    <source>
        <dbReference type="Proteomes" id="UP000501982"/>
    </source>
</evidence>
<dbReference type="AlphaFoldDB" id="A0A173V0B2"/>
<dbReference type="OrthoDB" id="9804315at2"/>
<dbReference type="Proteomes" id="UP000501982">
    <property type="component" value="Chromosome"/>
</dbReference>
<evidence type="ECO:0000313" key="10">
    <source>
        <dbReference type="EMBL" id="CUN19717.1"/>
    </source>
</evidence>
<keyword evidence="4 8" id="KW-0554">One-carbon metabolism</keyword>
<evidence type="ECO:0000313" key="13">
    <source>
        <dbReference type="EMBL" id="MCB6517572.1"/>
    </source>
</evidence>
<evidence type="ECO:0000256" key="2">
    <source>
        <dbReference type="ARBA" id="ARBA00009539"/>
    </source>
</evidence>
<evidence type="ECO:0000313" key="16">
    <source>
        <dbReference type="EMBL" id="MRY83719.1"/>
    </source>
</evidence>
<evidence type="ECO:0000313" key="15">
    <source>
        <dbReference type="EMBL" id="MDB9140246.1"/>
    </source>
</evidence>
<dbReference type="EMBL" id="JAQMPX010000124">
    <property type="protein sequence ID" value="MDB9140246.1"/>
    <property type="molecule type" value="Genomic_DNA"/>
</dbReference>
<evidence type="ECO:0000313" key="12">
    <source>
        <dbReference type="EMBL" id="CUP82434.1"/>
    </source>
</evidence>
<evidence type="ECO:0000313" key="28">
    <source>
        <dbReference type="Proteomes" id="UP000095591"/>
    </source>
</evidence>
<dbReference type="EMBL" id="JAJCNI010000007">
    <property type="protein sequence ID" value="MCB6517572.1"/>
    <property type="molecule type" value="Genomic_DNA"/>
</dbReference>
<dbReference type="Proteomes" id="UP000432516">
    <property type="component" value="Unassembled WGS sequence"/>
</dbReference>
<dbReference type="Proteomes" id="UP001210126">
    <property type="component" value="Unassembled WGS sequence"/>
</dbReference>
<protein>
    <recommendedName>
        <fullName evidence="3 8">Dihydrofolate reductase</fullName>
        <ecNumber evidence="3 8">1.5.1.3</ecNumber>
    </recommendedName>
</protein>
<name>A0A173V0B2_PARDI</name>
<evidence type="ECO:0000313" key="36">
    <source>
        <dbReference type="Proteomes" id="UP000471216"/>
    </source>
</evidence>
<dbReference type="EMBL" id="CP120353">
    <property type="protein sequence ID" value="WET64211.1"/>
    <property type="molecule type" value="Genomic_DNA"/>
</dbReference>
<dbReference type="EMBL" id="WKMC01000016">
    <property type="protein sequence ID" value="MRZ52204.1"/>
    <property type="molecule type" value="Genomic_DNA"/>
</dbReference>
<reference evidence="14" key="8">
    <citation type="submission" date="2023-01" db="EMBL/GenBank/DDBJ databases">
        <title>Human gut microbiome strain richness.</title>
        <authorList>
            <person name="Chen-Liaw A."/>
        </authorList>
    </citation>
    <scope>NUCLEOTIDE SEQUENCE</scope>
    <source>
        <strain evidence="15">D35st1_E5_D35t1_190705</strain>
        <strain evidence="14">RTP21484st1_E5_RTP21484_190118</strain>
    </source>
</reference>
<dbReference type="InterPro" id="IPR024072">
    <property type="entry name" value="DHFR-like_dom_sf"/>
</dbReference>
<evidence type="ECO:0000259" key="9">
    <source>
        <dbReference type="PROSITE" id="PS51330"/>
    </source>
</evidence>
<dbReference type="Proteomes" id="UP000315827">
    <property type="component" value="Unassembled WGS sequence"/>
</dbReference>
<dbReference type="EMBL" id="WKMY01000002">
    <property type="protein sequence ID" value="MRY92514.1"/>
    <property type="molecule type" value="Genomic_DNA"/>
</dbReference>
<dbReference type="Proteomes" id="UP000195950">
    <property type="component" value="Unassembled WGS sequence"/>
</dbReference>
<dbReference type="PROSITE" id="PS51330">
    <property type="entry name" value="DHFR_2"/>
    <property type="match status" value="1"/>
</dbReference>
<evidence type="ECO:0000313" key="27">
    <source>
        <dbReference type="Proteomes" id="UP000095455"/>
    </source>
</evidence>
<reference evidence="31 32" key="4">
    <citation type="journal article" date="2019" name="Nat. Med.">
        <title>A library of human gut bacterial isolates paired with longitudinal multiomics data enables mechanistic microbiome research.</title>
        <authorList>
            <person name="Poyet M."/>
            <person name="Groussin M."/>
            <person name="Gibbons S.M."/>
            <person name="Avila-Pacheco J."/>
            <person name="Jiang X."/>
            <person name="Kearney S.M."/>
            <person name="Perrotta A.R."/>
            <person name="Berdy B."/>
            <person name="Zhao S."/>
            <person name="Lieberman T.D."/>
            <person name="Swanson P.K."/>
            <person name="Smith M."/>
            <person name="Roesemann S."/>
            <person name="Alexander J.E."/>
            <person name="Rich S.A."/>
            <person name="Livny J."/>
            <person name="Vlamakis H."/>
            <person name="Clish C."/>
            <person name="Bullock K."/>
            <person name="Deik A."/>
            <person name="Scott J."/>
            <person name="Pierce K.A."/>
            <person name="Xavier R.J."/>
            <person name="Alm E.J."/>
        </authorList>
    </citation>
    <scope>NUCLEOTIDE SEQUENCE [LARGE SCALE GENOMIC DNA]</scope>
    <source>
        <strain evidence="18 36">BIOML-A10</strain>
        <strain evidence="16 34">BIOML-A11</strain>
        <strain evidence="20 31">BIOML-A2</strain>
        <strain evidence="21 33">BIOML-A20</strain>
        <strain evidence="19 32">BIOML-A32</strain>
        <strain evidence="17 35">BIOML-A9</strain>
    </source>
</reference>
<dbReference type="InterPro" id="IPR001796">
    <property type="entry name" value="DHFR_dom"/>
</dbReference>
<proteinExistence type="inferred from homology"/>
<keyword evidence="5 8" id="KW-0521">NADP</keyword>
<dbReference type="RefSeq" id="WP_005858889.1">
    <property type="nucleotide sequence ID" value="NZ_BAABYH010000001.1"/>
</dbReference>
<comment type="function">
    <text evidence="7 8">Key enzyme in folate metabolism. Catalyzes an essential reaction for de novo glycine and purine synthesis, and for DNA precursor synthesis.</text>
</comment>
<dbReference type="Proteomes" id="UP000095455">
    <property type="component" value="Unassembled WGS sequence"/>
</dbReference>
<dbReference type="EMBL" id="CYYK01000003">
    <property type="protein sequence ID" value="CUN77164.1"/>
    <property type="molecule type" value="Genomic_DNA"/>
</dbReference>
<evidence type="ECO:0000313" key="26">
    <source>
        <dbReference type="Proteomes" id="UP000095332"/>
    </source>
</evidence>
<evidence type="ECO:0000256" key="6">
    <source>
        <dbReference type="ARBA" id="ARBA00023002"/>
    </source>
</evidence>
<dbReference type="Proteomes" id="UP000450599">
    <property type="component" value="Unassembled WGS sequence"/>
</dbReference>
<evidence type="ECO:0000256" key="3">
    <source>
        <dbReference type="ARBA" id="ARBA00012856"/>
    </source>
</evidence>
<evidence type="ECO:0000313" key="21">
    <source>
        <dbReference type="EMBL" id="MSB73158.1"/>
    </source>
</evidence>
<evidence type="ECO:0000256" key="4">
    <source>
        <dbReference type="ARBA" id="ARBA00022563"/>
    </source>
</evidence>
<evidence type="ECO:0000313" key="29">
    <source>
        <dbReference type="Proteomes" id="UP000195950"/>
    </source>
</evidence>
<dbReference type="Proteomes" id="UP000095591">
    <property type="component" value="Unassembled WGS sequence"/>
</dbReference>
<evidence type="ECO:0000313" key="32">
    <source>
        <dbReference type="Proteomes" id="UP000441358"/>
    </source>
</evidence>
<dbReference type="OMA" id="RDNQLPW"/>
<dbReference type="Proteomes" id="UP000441358">
    <property type="component" value="Unassembled WGS sequence"/>
</dbReference>
<dbReference type="GO" id="GO:0005829">
    <property type="term" value="C:cytosol"/>
    <property type="evidence" value="ECO:0007669"/>
    <property type="project" value="TreeGrafter"/>
</dbReference>
<evidence type="ECO:0000313" key="19">
    <source>
        <dbReference type="EMBL" id="MRZ52204.1"/>
    </source>
</evidence>
<evidence type="ECO:0000313" key="11">
    <source>
        <dbReference type="EMBL" id="CUN77164.1"/>
    </source>
</evidence>
<dbReference type="EMBL" id="JAQMPJ010000002">
    <property type="protein sequence ID" value="MDB9004368.1"/>
    <property type="molecule type" value="Genomic_DNA"/>
</dbReference>
<evidence type="ECO:0000313" key="35">
    <source>
        <dbReference type="Proteomes" id="UP000461276"/>
    </source>
</evidence>
<evidence type="ECO:0000313" key="34">
    <source>
        <dbReference type="Proteomes" id="UP000450599"/>
    </source>
</evidence>
<dbReference type="InterPro" id="IPR012259">
    <property type="entry name" value="DHFR"/>
</dbReference>
<dbReference type="GO" id="GO:0050661">
    <property type="term" value="F:NADP binding"/>
    <property type="evidence" value="ECO:0007669"/>
    <property type="project" value="InterPro"/>
</dbReference>
<dbReference type="EMBL" id="VOHW01000019">
    <property type="protein sequence ID" value="TWV58598.1"/>
    <property type="molecule type" value="Genomic_DNA"/>
</dbReference>
<evidence type="ECO:0000313" key="24">
    <source>
        <dbReference type="EMBL" id="TWV58598.1"/>
    </source>
</evidence>
<comment type="catalytic activity">
    <reaction evidence="8">
        <text>(6S)-5,6,7,8-tetrahydrofolate + NADP(+) = 7,8-dihydrofolate + NADPH + H(+)</text>
        <dbReference type="Rhea" id="RHEA:15009"/>
        <dbReference type="ChEBI" id="CHEBI:15378"/>
        <dbReference type="ChEBI" id="CHEBI:57451"/>
        <dbReference type="ChEBI" id="CHEBI:57453"/>
        <dbReference type="ChEBI" id="CHEBI:57783"/>
        <dbReference type="ChEBI" id="CHEBI:58349"/>
        <dbReference type="EC" id="1.5.1.3"/>
    </reaction>
</comment>
<dbReference type="Proteomes" id="UP000441609">
    <property type="component" value="Unassembled WGS sequence"/>
</dbReference>
<evidence type="ECO:0000256" key="5">
    <source>
        <dbReference type="ARBA" id="ARBA00022857"/>
    </source>
</evidence>
<dbReference type="EMBL" id="WKMX01000011">
    <property type="protein sequence ID" value="MRZ07010.1"/>
    <property type="molecule type" value="Genomic_DNA"/>
</dbReference>
<keyword evidence="6 8" id="KW-0560">Oxidoreductase</keyword>
<evidence type="ECO:0000313" key="23">
    <source>
        <dbReference type="EMBL" id="QJE30482.1"/>
    </source>
</evidence>
<evidence type="ECO:0000256" key="1">
    <source>
        <dbReference type="ARBA" id="ARBA00004903"/>
    </source>
</evidence>
<sequence>MSTISIIAAIADKSAIGKNQQLLCHMPSDMKRFKELTTGHAVIMGRKTFESLPVAPLPNRKNVVLTTMPEAGFVNCFACESMGAALDLCEKEDEIFIIGGALVYRQALRIADKMYITRIHHEFPDATSFFPVVNWDLWEETEREEYPADEKNPYPYTYITYVRKK</sequence>
<dbReference type="EC" id="1.5.1.3" evidence="3 8"/>
<reference evidence="24 30" key="5">
    <citation type="submission" date="2019-07" db="EMBL/GenBank/DDBJ databases">
        <title>Genome sequencing of Parabacteroides distasonis iSURF_7.</title>
        <authorList>
            <person name="Degefu H.N."/>
            <person name="Ruoff K.L."/>
            <person name="Price C.E."/>
            <person name="Valls R.A."/>
            <person name="O'Toole G.A."/>
        </authorList>
    </citation>
    <scope>NUCLEOTIDE SEQUENCE [LARGE SCALE GENOMIC DNA]</scope>
    <source>
        <strain evidence="24 30">CFPLTA003_1B</strain>
    </source>
</reference>
<reference evidence="26 27" key="1">
    <citation type="submission" date="2015-09" db="EMBL/GenBank/DDBJ databases">
        <authorList>
            <consortium name="Pathogen Informatics"/>
        </authorList>
    </citation>
    <scope>NUCLEOTIDE SEQUENCE [LARGE SCALE GENOMIC DNA]</scope>
    <source>
        <strain evidence="11 27">2789STDY5608822</strain>
        <strain evidence="10 28">2789STDY5608872</strain>
        <strain evidence="12 26">2789STDY5834948</strain>
    </source>
</reference>
<comment type="pathway">
    <text evidence="1 8">Cofactor biosynthesis; tetrahydrofolate biosynthesis; 5,6,7,8-tetrahydrofolate from 7,8-dihydrofolate: step 1/1.</text>
</comment>
<dbReference type="Proteomes" id="UP001211522">
    <property type="component" value="Unassembled WGS sequence"/>
</dbReference>
<dbReference type="GO" id="GO:0046452">
    <property type="term" value="P:dihydrofolate metabolic process"/>
    <property type="evidence" value="ECO:0007669"/>
    <property type="project" value="TreeGrafter"/>
</dbReference>
<dbReference type="GO" id="GO:0006730">
    <property type="term" value="P:one-carbon metabolic process"/>
    <property type="evidence" value="ECO:0007669"/>
    <property type="project" value="UniProtKB-KW"/>
</dbReference>
<dbReference type="EMBL" id="CZBM01000002">
    <property type="protein sequence ID" value="CUP82434.1"/>
    <property type="molecule type" value="Genomic_DNA"/>
</dbReference>
<dbReference type="Proteomes" id="UP001198806">
    <property type="component" value="Unassembled WGS sequence"/>
</dbReference>
<dbReference type="PRINTS" id="PR00070">
    <property type="entry name" value="DHFR"/>
</dbReference>
<dbReference type="UniPathway" id="UPA00077">
    <property type="reaction ID" value="UER00158"/>
</dbReference>
<reference evidence="13" key="7">
    <citation type="submission" date="2021-10" db="EMBL/GenBank/DDBJ databases">
        <title>Collection of gut derived symbiotic bacterial strains cultured from healthy donors.</title>
        <authorList>
            <person name="Lin H."/>
            <person name="Littmann E."/>
            <person name="Kohout C."/>
            <person name="Pamer E.G."/>
        </authorList>
    </citation>
    <scope>NUCLEOTIDE SEQUENCE</scope>
    <source>
        <strain evidence="13">DFI.2.94</strain>
    </source>
</reference>
<dbReference type="PIRSF" id="PIRSF000194">
    <property type="entry name" value="DHFR"/>
    <property type="match status" value="1"/>
</dbReference>
<dbReference type="EMBL" id="NFJX01000017">
    <property type="protein sequence ID" value="OUP16026.1"/>
    <property type="molecule type" value="Genomic_DNA"/>
</dbReference>
<feature type="domain" description="DHFR" evidence="9">
    <location>
        <begin position="3"/>
        <end position="163"/>
    </location>
</feature>
<evidence type="ECO:0000313" key="33">
    <source>
        <dbReference type="Proteomes" id="UP000441609"/>
    </source>
</evidence>
<dbReference type="Gene3D" id="3.40.430.10">
    <property type="entry name" value="Dihydrofolate Reductase, subunit A"/>
    <property type="match status" value="1"/>
</dbReference>
<dbReference type="EMBL" id="CP051672">
    <property type="protein sequence ID" value="QJE30482.1"/>
    <property type="molecule type" value="Genomic_DNA"/>
</dbReference>
<dbReference type="GO" id="GO:0046654">
    <property type="term" value="P:tetrahydrofolate biosynthetic process"/>
    <property type="evidence" value="ECO:0007669"/>
    <property type="project" value="UniProtKB-UniPathway"/>
</dbReference>
<dbReference type="GO" id="GO:0046655">
    <property type="term" value="P:folic acid metabolic process"/>
    <property type="evidence" value="ECO:0007669"/>
    <property type="project" value="TreeGrafter"/>
</dbReference>
<evidence type="ECO:0000313" key="22">
    <source>
        <dbReference type="EMBL" id="OUP16026.1"/>
    </source>
</evidence>
<keyword evidence="22" id="KW-0418">Kinase</keyword>
<comment type="similarity">
    <text evidence="2 8">Belongs to the dihydrofolate reductase family.</text>
</comment>
<evidence type="ECO:0000313" key="20">
    <source>
        <dbReference type="EMBL" id="MRZ55460.1"/>
    </source>
</evidence>
<gene>
    <name evidence="10" type="primary">dfrA</name>
    <name evidence="22" type="ORF">B5F32_16035</name>
    <name evidence="11" type="ORF">ERS852380_00980</name>
    <name evidence="10" type="ORF">ERS852429_02430</name>
    <name evidence="12" type="ORF">ERS852560_00773</name>
    <name evidence="24" type="ORF">FSA05_20625</name>
    <name evidence="18" type="ORF">GKD54_12460</name>
    <name evidence="16" type="ORF">GKD58_05520</name>
    <name evidence="19" type="ORF">GKD66_18650</name>
    <name evidence="17" type="ORF">GKD67_04530</name>
    <name evidence="20" type="ORF">GKD68_11960</name>
    <name evidence="21" type="ORF">GKD70_07625</name>
    <name evidence="23" type="ORF">HHO38_20340</name>
    <name evidence="13" type="ORF">LI194_07145</name>
    <name evidence="25" type="ORF">P2T59_21380</name>
    <name evidence="14" type="ORF">PN599_05080</name>
    <name evidence="15" type="ORF">PN612_17300</name>
</gene>
<evidence type="ECO:0000313" key="18">
    <source>
        <dbReference type="EMBL" id="MRZ07010.1"/>
    </source>
</evidence>
<dbReference type="GO" id="GO:0004146">
    <property type="term" value="F:dihydrofolate reductase activity"/>
    <property type="evidence" value="ECO:0007669"/>
    <property type="project" value="UniProtKB-EC"/>
</dbReference>
<dbReference type="EMBL" id="WKMO01000005">
    <property type="protein sequence ID" value="MSB73158.1"/>
    <property type="molecule type" value="Genomic_DNA"/>
</dbReference>
<dbReference type="PANTHER" id="PTHR48069:SF3">
    <property type="entry name" value="DIHYDROFOLATE REDUCTASE"/>
    <property type="match status" value="1"/>
</dbReference>
<evidence type="ECO:0000313" key="14">
    <source>
        <dbReference type="EMBL" id="MDB9004368.1"/>
    </source>
</evidence>
<dbReference type="EMBL" id="CYXP01000005">
    <property type="protein sequence ID" value="CUN19717.1"/>
    <property type="molecule type" value="Genomic_DNA"/>
</dbReference>
<organism evidence="10 28">
    <name type="scientific">Parabacteroides distasonis</name>
    <dbReference type="NCBI Taxonomy" id="823"/>
    <lineage>
        <taxon>Bacteria</taxon>
        <taxon>Pseudomonadati</taxon>
        <taxon>Bacteroidota</taxon>
        <taxon>Bacteroidia</taxon>
        <taxon>Bacteroidales</taxon>
        <taxon>Tannerellaceae</taxon>
        <taxon>Parabacteroides</taxon>
    </lineage>
</organism>
<dbReference type="GO" id="GO:0016301">
    <property type="term" value="F:kinase activity"/>
    <property type="evidence" value="ECO:0007669"/>
    <property type="project" value="UniProtKB-KW"/>
</dbReference>
<evidence type="ECO:0000313" key="30">
    <source>
        <dbReference type="Proteomes" id="UP000315827"/>
    </source>
</evidence>
<evidence type="ECO:0000256" key="8">
    <source>
        <dbReference type="PIRNR" id="PIRNR000194"/>
    </source>
</evidence>
<reference evidence="23 37" key="6">
    <citation type="submission" date="2020-04" db="EMBL/GenBank/DDBJ databases">
        <title>Complete Genomes and Methylome analysis of CBBP consortium that reverse antibiotic-induced susceptibility to vancomycin-resistant Enterococcus faecium infection.</title>
        <authorList>
            <person name="Fomenkov A."/>
            <person name="Zhang Z."/>
            <person name="Pamer E."/>
            <person name="Roberts R.J."/>
        </authorList>
    </citation>
    <scope>NUCLEOTIDE SEQUENCE [LARGE SCALE GENOMIC DNA]</scope>
    <source>
        <strain evidence="37">CBBP</strain>
        <strain evidence="23">CBBP-1</strain>
    </source>
</reference>
<dbReference type="Proteomes" id="UP000461276">
    <property type="component" value="Unassembled WGS sequence"/>
</dbReference>
<reference evidence="25" key="9">
    <citation type="submission" date="2023-03" db="EMBL/GenBank/DDBJ databases">
        <title>Parabacteroides distasonis, a bacteria resistant against UC.</title>
        <authorList>
            <person name="Dai W."/>
        </authorList>
    </citation>
    <scope>NUCLEOTIDE SEQUENCE</scope>
    <source>
        <strain evidence="25">F1-28</strain>
    </source>
</reference>
<accession>A0A173V0B2</accession>
<evidence type="ECO:0000313" key="31">
    <source>
        <dbReference type="Proteomes" id="UP000432516"/>
    </source>
</evidence>